<dbReference type="Gramene" id="Kaladp0060s0132.1.v1.1">
    <property type="protein sequence ID" value="Kaladp0060s0132.1.v1.1.CDS.1"/>
    <property type="gene ID" value="Kaladp0060s0132.v1.1"/>
</dbReference>
<evidence type="ECO:0000313" key="1">
    <source>
        <dbReference type="EnsemblPlants" id="Kaladp0060s0132.1.v1.1.CDS.1"/>
    </source>
</evidence>
<sequence length="78" mass="9046">MEEQTMNLQQQLNIHIKYPHDTNKFWMENSLAEWNPQKFALDCAIAAPVLLLSGYDGHLYMISHLCSMSFFSFYAGKS</sequence>
<dbReference type="Proteomes" id="UP000594263">
    <property type="component" value="Unplaced"/>
</dbReference>
<proteinExistence type="predicted"/>
<name>A0A7N0ZZT3_KALFE</name>
<evidence type="ECO:0000313" key="2">
    <source>
        <dbReference type="Proteomes" id="UP000594263"/>
    </source>
</evidence>
<dbReference type="AlphaFoldDB" id="A0A7N0ZZT3"/>
<keyword evidence="2" id="KW-1185">Reference proteome</keyword>
<reference evidence="1" key="1">
    <citation type="submission" date="2021-01" db="UniProtKB">
        <authorList>
            <consortium name="EnsemblPlants"/>
        </authorList>
    </citation>
    <scope>IDENTIFICATION</scope>
</reference>
<accession>A0A7N0ZZT3</accession>
<protein>
    <submittedName>
        <fullName evidence="1">Uncharacterized protein</fullName>
    </submittedName>
</protein>
<dbReference type="EnsemblPlants" id="Kaladp0060s0132.1.v1.1">
    <property type="protein sequence ID" value="Kaladp0060s0132.1.v1.1.CDS.1"/>
    <property type="gene ID" value="Kaladp0060s0132.v1.1"/>
</dbReference>
<organism evidence="1 2">
    <name type="scientific">Kalanchoe fedtschenkoi</name>
    <name type="common">Lavender scallops</name>
    <name type="synonym">South American air plant</name>
    <dbReference type="NCBI Taxonomy" id="63787"/>
    <lineage>
        <taxon>Eukaryota</taxon>
        <taxon>Viridiplantae</taxon>
        <taxon>Streptophyta</taxon>
        <taxon>Embryophyta</taxon>
        <taxon>Tracheophyta</taxon>
        <taxon>Spermatophyta</taxon>
        <taxon>Magnoliopsida</taxon>
        <taxon>eudicotyledons</taxon>
        <taxon>Gunneridae</taxon>
        <taxon>Pentapetalae</taxon>
        <taxon>Saxifragales</taxon>
        <taxon>Crassulaceae</taxon>
        <taxon>Kalanchoe</taxon>
    </lineage>
</organism>